<sequence>MLRLKFPETWINSFEQFLKLGNMTIEKLTSLIFMSVTLLVSCLDCGYRAWTIYSRPVNEFPIADLLTEMGNLVAPTAPTIAGWELLFRRKQWALFFNSFVKLDDNLKRKFGDAHTYKKYKALSRFVYMIGIASIANPIFGALPQQVKDRHHRQYWGSQLLPRSIYDHPVIAVLFIIRLLSITVPMSSQLEIFSSLKILNILHNELSARVLWPIFENTLLAMQVIVHVTMIRFLANVQPSFILTPEIVLGLAMIFQGKCIKAGAKMVVISSQFKKDVRRFGNKFEKKVAKSLHPLRVNIGPFYYYKASTFTSEIPRRHHD</sequence>
<dbReference type="EMBL" id="LNIX01000010">
    <property type="protein sequence ID" value="OXA49806.1"/>
    <property type="molecule type" value="Genomic_DNA"/>
</dbReference>
<comment type="caution">
    <text evidence="2">The sequence shown here is derived from an EMBL/GenBank/DDBJ whole genome shotgun (WGS) entry which is preliminary data.</text>
</comment>
<dbReference type="Proteomes" id="UP000198287">
    <property type="component" value="Unassembled WGS sequence"/>
</dbReference>
<reference evidence="2 3" key="1">
    <citation type="submission" date="2015-12" db="EMBL/GenBank/DDBJ databases">
        <title>The genome of Folsomia candida.</title>
        <authorList>
            <person name="Faddeeva A."/>
            <person name="Derks M.F."/>
            <person name="Anvar Y."/>
            <person name="Smit S."/>
            <person name="Van Straalen N."/>
            <person name="Roelofs D."/>
        </authorList>
    </citation>
    <scope>NUCLEOTIDE SEQUENCE [LARGE SCALE GENOMIC DNA]</scope>
    <source>
        <strain evidence="2 3">VU population</strain>
        <tissue evidence="2">Whole body</tissue>
    </source>
</reference>
<proteinExistence type="predicted"/>
<keyword evidence="1" id="KW-0812">Transmembrane</keyword>
<feature type="transmembrane region" description="Helical" evidence="1">
    <location>
        <begin position="125"/>
        <end position="142"/>
    </location>
</feature>
<evidence type="ECO:0000313" key="3">
    <source>
        <dbReference type="Proteomes" id="UP000198287"/>
    </source>
</evidence>
<evidence type="ECO:0000256" key="1">
    <source>
        <dbReference type="SAM" id="Phobius"/>
    </source>
</evidence>
<keyword evidence="1" id="KW-0472">Membrane</keyword>
<accession>A0A226E020</accession>
<protein>
    <submittedName>
        <fullName evidence="2">Uncharacterized protein</fullName>
    </submittedName>
</protein>
<name>A0A226E020_FOLCA</name>
<dbReference type="AlphaFoldDB" id="A0A226E020"/>
<organism evidence="2 3">
    <name type="scientific">Folsomia candida</name>
    <name type="common">Springtail</name>
    <dbReference type="NCBI Taxonomy" id="158441"/>
    <lineage>
        <taxon>Eukaryota</taxon>
        <taxon>Metazoa</taxon>
        <taxon>Ecdysozoa</taxon>
        <taxon>Arthropoda</taxon>
        <taxon>Hexapoda</taxon>
        <taxon>Collembola</taxon>
        <taxon>Entomobryomorpha</taxon>
        <taxon>Isotomoidea</taxon>
        <taxon>Isotomidae</taxon>
        <taxon>Proisotominae</taxon>
        <taxon>Folsomia</taxon>
    </lineage>
</organism>
<gene>
    <name evidence="2" type="ORF">Fcan01_16005</name>
</gene>
<keyword evidence="1" id="KW-1133">Transmembrane helix</keyword>
<feature type="transmembrane region" description="Helical" evidence="1">
    <location>
        <begin position="28"/>
        <end position="47"/>
    </location>
</feature>
<feature type="transmembrane region" description="Helical" evidence="1">
    <location>
        <begin position="169"/>
        <end position="192"/>
    </location>
</feature>
<evidence type="ECO:0000313" key="2">
    <source>
        <dbReference type="EMBL" id="OXA49806.1"/>
    </source>
</evidence>
<keyword evidence="3" id="KW-1185">Reference proteome</keyword>